<evidence type="ECO:0000313" key="4">
    <source>
        <dbReference type="Proteomes" id="UP000094385"/>
    </source>
</evidence>
<dbReference type="SUPFAM" id="SSF52113">
    <property type="entry name" value="BRCT domain"/>
    <property type="match status" value="1"/>
</dbReference>
<proteinExistence type="predicted"/>
<protein>
    <recommendedName>
        <fullName evidence="2">BRCT domain-containing protein</fullName>
    </recommendedName>
</protein>
<evidence type="ECO:0000259" key="2">
    <source>
        <dbReference type="PROSITE" id="PS50172"/>
    </source>
</evidence>
<feature type="region of interest" description="Disordered" evidence="1">
    <location>
        <begin position="274"/>
        <end position="310"/>
    </location>
</feature>
<dbReference type="InterPro" id="IPR001357">
    <property type="entry name" value="BRCT_dom"/>
</dbReference>
<sequence length="526" mass="56865">MSQHKKRVTIESPHSAKFSMPNPPSTPSTNRQVHKNKENILKSSTKMVLLVSTPSSRHSTMSSTFSDRKTVSPTRGKLVVSPIRSIKVTSPAKSSMIPQPSDPKSMLRVKALRDADLAVANSAKKNKDNLAVRSPTKSELGKPQRLFSYPTTRTHEGLLCMSGSLPSRRRSPDKRGIVSSLGARANKQEVVLGLKSPAKRLGRSLLSKSIRQSQNPAFISASTTSVNGSPATDRKLRSPVVSLSSIARSPPRMPALSSSRRITKKVMKDMQVLGERTISKSDQSDADDTTTDEEDESMLATPSKRAGDNETHLYNEFEGVDTVVLEEALEQLGIDSGPSFSSTPKAAATSRDSNDRPLPTDNDAAQNTAKSKKDVKSPFESSASKVPIKPPHIPTPSCKQHVVNARSAAKAVSDRILSAPAPTLPRARIPLRNRPESQSSSAAKESPAKGCMRPLSDVVAFLDIRTSEGDDASAAFGALLRKLGAKIVKQVSRNVTHIIFKQGTPRTLHVAKDMNVPCLTISWIVE</sequence>
<dbReference type="Pfam" id="PF12738">
    <property type="entry name" value="PTCB-BRCT"/>
    <property type="match status" value="1"/>
</dbReference>
<dbReference type="STRING" id="675824.A0A1E3QE61"/>
<organism evidence="3 4">
    <name type="scientific">Lipomyces starkeyi NRRL Y-11557</name>
    <dbReference type="NCBI Taxonomy" id="675824"/>
    <lineage>
        <taxon>Eukaryota</taxon>
        <taxon>Fungi</taxon>
        <taxon>Dikarya</taxon>
        <taxon>Ascomycota</taxon>
        <taxon>Saccharomycotina</taxon>
        <taxon>Lipomycetes</taxon>
        <taxon>Lipomycetales</taxon>
        <taxon>Lipomycetaceae</taxon>
        <taxon>Lipomyces</taxon>
    </lineage>
</organism>
<dbReference type="InterPro" id="IPR036420">
    <property type="entry name" value="BRCT_dom_sf"/>
</dbReference>
<feature type="region of interest" description="Disordered" evidence="1">
    <location>
        <begin position="126"/>
        <end position="146"/>
    </location>
</feature>
<evidence type="ECO:0000313" key="3">
    <source>
        <dbReference type="EMBL" id="ODQ75774.1"/>
    </source>
</evidence>
<dbReference type="Proteomes" id="UP000094385">
    <property type="component" value="Unassembled WGS sequence"/>
</dbReference>
<dbReference type="CDD" id="cd17716">
    <property type="entry name" value="BRCT_microcephalin_rpt1"/>
    <property type="match status" value="1"/>
</dbReference>
<feature type="domain" description="BRCT" evidence="2">
    <location>
        <begin position="450"/>
        <end position="526"/>
    </location>
</feature>
<gene>
    <name evidence="3" type="ORF">LIPSTDRAFT_216019</name>
</gene>
<dbReference type="PROSITE" id="PS50172">
    <property type="entry name" value="BRCT"/>
    <property type="match status" value="1"/>
</dbReference>
<keyword evidence="4" id="KW-1185">Reference proteome</keyword>
<dbReference type="AlphaFoldDB" id="A0A1E3QE61"/>
<dbReference type="Gene3D" id="3.40.50.10190">
    <property type="entry name" value="BRCT domain"/>
    <property type="match status" value="1"/>
</dbReference>
<reference evidence="3 4" key="1">
    <citation type="journal article" date="2016" name="Proc. Natl. Acad. Sci. U.S.A.">
        <title>Comparative genomics of biotechnologically important yeasts.</title>
        <authorList>
            <person name="Riley R."/>
            <person name="Haridas S."/>
            <person name="Wolfe K.H."/>
            <person name="Lopes M.R."/>
            <person name="Hittinger C.T."/>
            <person name="Goeker M."/>
            <person name="Salamov A.A."/>
            <person name="Wisecaver J.H."/>
            <person name="Long T.M."/>
            <person name="Calvey C.H."/>
            <person name="Aerts A.L."/>
            <person name="Barry K.W."/>
            <person name="Choi C."/>
            <person name="Clum A."/>
            <person name="Coughlan A.Y."/>
            <person name="Deshpande S."/>
            <person name="Douglass A.P."/>
            <person name="Hanson S.J."/>
            <person name="Klenk H.-P."/>
            <person name="LaButti K.M."/>
            <person name="Lapidus A."/>
            <person name="Lindquist E.A."/>
            <person name="Lipzen A.M."/>
            <person name="Meier-Kolthoff J.P."/>
            <person name="Ohm R.A."/>
            <person name="Otillar R.P."/>
            <person name="Pangilinan J.L."/>
            <person name="Peng Y."/>
            <person name="Rokas A."/>
            <person name="Rosa C.A."/>
            <person name="Scheuner C."/>
            <person name="Sibirny A.A."/>
            <person name="Slot J.C."/>
            <person name="Stielow J.B."/>
            <person name="Sun H."/>
            <person name="Kurtzman C.P."/>
            <person name="Blackwell M."/>
            <person name="Grigoriev I.V."/>
            <person name="Jeffries T.W."/>
        </authorList>
    </citation>
    <scope>NUCLEOTIDE SEQUENCE [LARGE SCALE GENOMIC DNA]</scope>
    <source>
        <strain evidence="3 4">NRRL Y-11557</strain>
    </source>
</reference>
<dbReference type="OrthoDB" id="2384350at2759"/>
<evidence type="ECO:0000256" key="1">
    <source>
        <dbReference type="SAM" id="MobiDB-lite"/>
    </source>
</evidence>
<name>A0A1E3QE61_LIPST</name>
<feature type="compositionally biased region" description="Acidic residues" evidence="1">
    <location>
        <begin position="284"/>
        <end position="297"/>
    </location>
</feature>
<feature type="region of interest" description="Disordered" evidence="1">
    <location>
        <begin position="334"/>
        <end position="449"/>
    </location>
</feature>
<accession>A0A1E3QE61</accession>
<feature type="region of interest" description="Disordered" evidence="1">
    <location>
        <begin position="1"/>
        <end position="42"/>
    </location>
</feature>
<dbReference type="EMBL" id="KV454290">
    <property type="protein sequence ID" value="ODQ75774.1"/>
    <property type="molecule type" value="Genomic_DNA"/>
</dbReference>